<keyword evidence="4 5" id="KW-0472">Membrane</keyword>
<evidence type="ECO:0000259" key="6">
    <source>
        <dbReference type="Pfam" id="PF13664"/>
    </source>
</evidence>
<evidence type="ECO:0000256" key="5">
    <source>
        <dbReference type="SAM" id="Phobius"/>
    </source>
</evidence>
<dbReference type="InterPro" id="IPR025423">
    <property type="entry name" value="TMEM205-like"/>
</dbReference>
<proteinExistence type="predicted"/>
<organism evidence="7 8">
    <name type="scientific">Neisseria iguanae</name>
    <dbReference type="NCBI Taxonomy" id="90242"/>
    <lineage>
        <taxon>Bacteria</taxon>
        <taxon>Pseudomonadati</taxon>
        <taxon>Pseudomonadota</taxon>
        <taxon>Betaproteobacteria</taxon>
        <taxon>Neisseriales</taxon>
        <taxon>Neisseriaceae</taxon>
        <taxon>Neisseria</taxon>
    </lineage>
</organism>
<accession>A0A2P7TY60</accession>
<evidence type="ECO:0000313" key="7">
    <source>
        <dbReference type="EMBL" id="PSJ79660.1"/>
    </source>
</evidence>
<comment type="subcellular location">
    <subcellularLocation>
        <location evidence="1">Membrane</location>
    </subcellularLocation>
</comment>
<evidence type="ECO:0000313" key="8">
    <source>
        <dbReference type="Proteomes" id="UP000241868"/>
    </source>
</evidence>
<dbReference type="OrthoDB" id="5797290at2"/>
<feature type="transmembrane region" description="Helical" evidence="5">
    <location>
        <begin position="29"/>
        <end position="48"/>
    </location>
</feature>
<protein>
    <recommendedName>
        <fullName evidence="6">TMEM205-like domain-containing protein</fullName>
    </recommendedName>
</protein>
<evidence type="ECO:0000256" key="2">
    <source>
        <dbReference type="ARBA" id="ARBA00022692"/>
    </source>
</evidence>
<reference evidence="7 8" key="1">
    <citation type="submission" date="2018-03" db="EMBL/GenBank/DDBJ databases">
        <title>Neisseria weixii sp. nov., isolated from the intestinal contents of Tibetan Plateau pika (Ochotona curzoniae) in Yushu, Qinghai Province, China.</title>
        <authorList>
            <person name="Gui Z."/>
        </authorList>
    </citation>
    <scope>NUCLEOTIDE SEQUENCE [LARGE SCALE GENOMIC DNA]</scope>
    <source>
        <strain evidence="7 8">ATCC 51483</strain>
    </source>
</reference>
<dbReference type="GO" id="GO:0016020">
    <property type="term" value="C:membrane"/>
    <property type="evidence" value="ECO:0007669"/>
    <property type="project" value="UniProtKB-SubCell"/>
</dbReference>
<keyword evidence="3 5" id="KW-1133">Transmembrane helix</keyword>
<feature type="domain" description="TMEM205-like" evidence="6">
    <location>
        <begin position="1"/>
        <end position="49"/>
    </location>
</feature>
<dbReference type="Pfam" id="PF13664">
    <property type="entry name" value="DUF4149"/>
    <property type="match status" value="1"/>
</dbReference>
<dbReference type="Proteomes" id="UP000241868">
    <property type="component" value="Unassembled WGS sequence"/>
</dbReference>
<keyword evidence="2 5" id="KW-0812">Transmembrane</keyword>
<sequence>MQIMAGYIAAQVLFNKLDKALADDIADKWFAVTSYFGLAVWFLVYLLAGAKPGCWIAL</sequence>
<gene>
    <name evidence="7" type="ORF">C7N83_10900</name>
</gene>
<dbReference type="AlphaFoldDB" id="A0A2P7TY60"/>
<comment type="caution">
    <text evidence="7">The sequence shown here is derived from an EMBL/GenBank/DDBJ whole genome shotgun (WGS) entry which is preliminary data.</text>
</comment>
<name>A0A2P7TY60_9NEIS</name>
<evidence type="ECO:0000256" key="3">
    <source>
        <dbReference type="ARBA" id="ARBA00022989"/>
    </source>
</evidence>
<keyword evidence="8" id="KW-1185">Reference proteome</keyword>
<dbReference type="EMBL" id="PXYY01000084">
    <property type="protein sequence ID" value="PSJ79660.1"/>
    <property type="molecule type" value="Genomic_DNA"/>
</dbReference>
<evidence type="ECO:0000256" key="1">
    <source>
        <dbReference type="ARBA" id="ARBA00004370"/>
    </source>
</evidence>
<evidence type="ECO:0000256" key="4">
    <source>
        <dbReference type="ARBA" id="ARBA00023136"/>
    </source>
</evidence>